<accession>A0A5E7I376</accession>
<evidence type="ECO:0000313" key="1">
    <source>
        <dbReference type="EMBL" id="VVO70002.1"/>
    </source>
</evidence>
<sequence>MGPAEVPVSFPKIIVRPNAQSQLRLSGLSSDFFFRIMGYQFPPFNKGIKSIRLIERSKIICGRIEPTLKSMSLDRIRILGLTIKISHPARGATDLKLLTIILLNTNGIVDVAILKIITTTVIVSIISPGINRKRTKHCDFELVIFIYKIIRYQSKTIKLKQTQTIVFRVLAQIGSRHASIGNNTVATRLSVMRVRTSIPWTEYFFAVRPPKNQSGTVRCKPSAATIPGGETIPILHQRCRICAGTCLQERRGSGNSYHQSDARRF</sequence>
<dbReference type="EMBL" id="CABVIK010000003">
    <property type="protein sequence ID" value="VVO70002.1"/>
    <property type="molecule type" value="Genomic_DNA"/>
</dbReference>
<organism evidence="1 2">
    <name type="scientific">Pseudomonas fluorescens</name>
    <dbReference type="NCBI Taxonomy" id="294"/>
    <lineage>
        <taxon>Bacteria</taxon>
        <taxon>Pseudomonadati</taxon>
        <taxon>Pseudomonadota</taxon>
        <taxon>Gammaproteobacteria</taxon>
        <taxon>Pseudomonadales</taxon>
        <taxon>Pseudomonadaceae</taxon>
        <taxon>Pseudomonas</taxon>
    </lineage>
</organism>
<proteinExistence type="predicted"/>
<name>A0A5E7I376_PSEFL</name>
<dbReference type="Proteomes" id="UP000349468">
    <property type="component" value="Unassembled WGS sequence"/>
</dbReference>
<reference evidence="1 2" key="1">
    <citation type="submission" date="2019-09" db="EMBL/GenBank/DDBJ databases">
        <authorList>
            <person name="Chandra G."/>
            <person name="Truman W A."/>
        </authorList>
    </citation>
    <scope>NUCLEOTIDE SEQUENCE [LARGE SCALE GENOMIC DNA]</scope>
    <source>
        <strain evidence="1">PS870</strain>
    </source>
</reference>
<evidence type="ECO:0000313" key="2">
    <source>
        <dbReference type="Proteomes" id="UP000349468"/>
    </source>
</evidence>
<protein>
    <submittedName>
        <fullName evidence="1">Uncharacterized protein</fullName>
    </submittedName>
</protein>
<gene>
    <name evidence="1" type="ORF">PS870_01240</name>
</gene>
<dbReference type="AlphaFoldDB" id="A0A5E7I376"/>